<gene>
    <name evidence="6" type="ORF">E1284_29620</name>
</gene>
<dbReference type="PANTHER" id="PTHR24567">
    <property type="entry name" value="CRP FAMILY TRANSCRIPTIONAL REGULATORY PROTEIN"/>
    <property type="match status" value="1"/>
</dbReference>
<evidence type="ECO:0000259" key="5">
    <source>
        <dbReference type="PROSITE" id="PS51063"/>
    </source>
</evidence>
<dbReference type="CDD" id="cd00038">
    <property type="entry name" value="CAP_ED"/>
    <property type="match status" value="1"/>
</dbReference>
<dbReference type="SUPFAM" id="SSF46785">
    <property type="entry name" value="Winged helix' DNA-binding domain"/>
    <property type="match status" value="1"/>
</dbReference>
<organism evidence="6 7">
    <name type="scientific">Actinomadura bangladeshensis</name>
    <dbReference type="NCBI Taxonomy" id="453573"/>
    <lineage>
        <taxon>Bacteria</taxon>
        <taxon>Bacillati</taxon>
        <taxon>Actinomycetota</taxon>
        <taxon>Actinomycetes</taxon>
        <taxon>Streptosporangiales</taxon>
        <taxon>Thermomonosporaceae</taxon>
        <taxon>Actinomadura</taxon>
    </lineage>
</organism>
<feature type="domain" description="Cyclic nucleotide-binding" evidence="4">
    <location>
        <begin position="12"/>
        <end position="134"/>
    </location>
</feature>
<dbReference type="PROSITE" id="PS51063">
    <property type="entry name" value="HTH_CRP_2"/>
    <property type="match status" value="1"/>
</dbReference>
<dbReference type="SMART" id="SM00100">
    <property type="entry name" value="cNMP"/>
    <property type="match status" value="1"/>
</dbReference>
<comment type="caution">
    <text evidence="6">The sequence shown here is derived from an EMBL/GenBank/DDBJ whole genome shotgun (WGS) entry which is preliminary data.</text>
</comment>
<dbReference type="InterPro" id="IPR014710">
    <property type="entry name" value="RmlC-like_jellyroll"/>
</dbReference>
<evidence type="ECO:0000313" key="7">
    <source>
        <dbReference type="Proteomes" id="UP000295431"/>
    </source>
</evidence>
<dbReference type="Pfam" id="PF13545">
    <property type="entry name" value="HTH_Crp_2"/>
    <property type="match status" value="1"/>
</dbReference>
<evidence type="ECO:0000256" key="2">
    <source>
        <dbReference type="ARBA" id="ARBA00023125"/>
    </source>
</evidence>
<dbReference type="PROSITE" id="PS50042">
    <property type="entry name" value="CNMP_BINDING_3"/>
    <property type="match status" value="1"/>
</dbReference>
<dbReference type="InterPro" id="IPR000595">
    <property type="entry name" value="cNMP-bd_dom"/>
</dbReference>
<dbReference type="Pfam" id="PF00027">
    <property type="entry name" value="cNMP_binding"/>
    <property type="match status" value="1"/>
</dbReference>
<evidence type="ECO:0000256" key="1">
    <source>
        <dbReference type="ARBA" id="ARBA00023015"/>
    </source>
</evidence>
<name>A0A4R4NNV9_9ACTN</name>
<dbReference type="GO" id="GO:0003700">
    <property type="term" value="F:DNA-binding transcription factor activity"/>
    <property type="evidence" value="ECO:0007669"/>
    <property type="project" value="TreeGrafter"/>
</dbReference>
<sequence>MSGETPGWWIGFWDYLEEDERQALLLLGRKRTFDADSVLLHEDEPSSHVLILLQGWVKIACNDSEGREVILAIRGPGDILGEMEVMLADPRRSAMVKTLMNRLQALVVPATAFTRFLDDHPNAWRALYLVLAYRLREANRNAREFGRIGVRQALARLLLDLATRHGERSTDGLITVRLLSQDEISACIWASRDAVAHELVQLRNRNVLRTGRRSFTIIDMREIRRIAQAGDF</sequence>
<dbReference type="InterPro" id="IPR018490">
    <property type="entry name" value="cNMP-bd_dom_sf"/>
</dbReference>
<dbReference type="PANTHER" id="PTHR24567:SF68">
    <property type="entry name" value="DNA-BINDING TRANSCRIPTIONAL DUAL REGULATOR CRP"/>
    <property type="match status" value="1"/>
</dbReference>
<dbReference type="SUPFAM" id="SSF51206">
    <property type="entry name" value="cAMP-binding domain-like"/>
    <property type="match status" value="1"/>
</dbReference>
<keyword evidence="3" id="KW-0804">Transcription</keyword>
<evidence type="ECO:0000259" key="4">
    <source>
        <dbReference type="PROSITE" id="PS50042"/>
    </source>
</evidence>
<keyword evidence="2" id="KW-0238">DNA-binding</keyword>
<evidence type="ECO:0000313" key="6">
    <source>
        <dbReference type="EMBL" id="TDC09397.1"/>
    </source>
</evidence>
<dbReference type="EMBL" id="SMJW01000197">
    <property type="protein sequence ID" value="TDC09397.1"/>
    <property type="molecule type" value="Genomic_DNA"/>
</dbReference>
<dbReference type="AlphaFoldDB" id="A0A4R4NNV9"/>
<dbReference type="Proteomes" id="UP000295431">
    <property type="component" value="Unassembled WGS sequence"/>
</dbReference>
<dbReference type="InterPro" id="IPR012318">
    <property type="entry name" value="HTH_CRP"/>
</dbReference>
<reference evidence="6 7" key="1">
    <citation type="submission" date="2019-03" db="EMBL/GenBank/DDBJ databases">
        <title>Draft genome sequences of novel Actinobacteria.</title>
        <authorList>
            <person name="Sahin N."/>
            <person name="Ay H."/>
            <person name="Saygin H."/>
        </authorList>
    </citation>
    <scope>NUCLEOTIDE SEQUENCE [LARGE SCALE GENOMIC DNA]</scope>
    <source>
        <strain evidence="6 7">DSM 45347</strain>
    </source>
</reference>
<dbReference type="RefSeq" id="WP_131943455.1">
    <property type="nucleotide sequence ID" value="NZ_BAAAMX010000012.1"/>
</dbReference>
<proteinExistence type="predicted"/>
<evidence type="ECO:0000256" key="3">
    <source>
        <dbReference type="ARBA" id="ARBA00023163"/>
    </source>
</evidence>
<keyword evidence="1" id="KW-0805">Transcription regulation</keyword>
<dbReference type="InterPro" id="IPR036390">
    <property type="entry name" value="WH_DNA-bd_sf"/>
</dbReference>
<dbReference type="GO" id="GO:0005829">
    <property type="term" value="C:cytosol"/>
    <property type="evidence" value="ECO:0007669"/>
    <property type="project" value="TreeGrafter"/>
</dbReference>
<dbReference type="Gene3D" id="2.60.120.10">
    <property type="entry name" value="Jelly Rolls"/>
    <property type="match status" value="1"/>
</dbReference>
<dbReference type="GO" id="GO:0003677">
    <property type="term" value="F:DNA binding"/>
    <property type="evidence" value="ECO:0007669"/>
    <property type="project" value="UniProtKB-KW"/>
</dbReference>
<dbReference type="OrthoDB" id="41390at2"/>
<feature type="domain" description="HTH crp-type" evidence="5">
    <location>
        <begin position="148"/>
        <end position="221"/>
    </location>
</feature>
<keyword evidence="7" id="KW-1185">Reference proteome</keyword>
<protein>
    <submittedName>
        <fullName evidence="6">Crp/Fnr family transcriptional regulator</fullName>
    </submittedName>
</protein>
<dbReference type="InterPro" id="IPR050397">
    <property type="entry name" value="Env_Response_Regulators"/>
</dbReference>
<accession>A0A4R4NNV9</accession>